<accession>A0A438K1M9</accession>
<dbReference type="Proteomes" id="UP000288805">
    <property type="component" value="Unassembled WGS sequence"/>
</dbReference>
<comment type="caution">
    <text evidence="2">The sequence shown here is derived from an EMBL/GenBank/DDBJ whole genome shotgun (WGS) entry which is preliminary data.</text>
</comment>
<evidence type="ECO:0000313" key="3">
    <source>
        <dbReference type="Proteomes" id="UP000288805"/>
    </source>
</evidence>
<organism evidence="2 3">
    <name type="scientific">Vitis vinifera</name>
    <name type="common">Grape</name>
    <dbReference type="NCBI Taxonomy" id="29760"/>
    <lineage>
        <taxon>Eukaryota</taxon>
        <taxon>Viridiplantae</taxon>
        <taxon>Streptophyta</taxon>
        <taxon>Embryophyta</taxon>
        <taxon>Tracheophyta</taxon>
        <taxon>Spermatophyta</taxon>
        <taxon>Magnoliopsida</taxon>
        <taxon>eudicotyledons</taxon>
        <taxon>Gunneridae</taxon>
        <taxon>Pentapetalae</taxon>
        <taxon>rosids</taxon>
        <taxon>Vitales</taxon>
        <taxon>Vitaceae</taxon>
        <taxon>Viteae</taxon>
        <taxon>Vitis</taxon>
    </lineage>
</organism>
<dbReference type="AlphaFoldDB" id="A0A438K1M9"/>
<dbReference type="EMBL" id="QGNW01000019">
    <property type="protein sequence ID" value="RVX15089.1"/>
    <property type="molecule type" value="Genomic_DNA"/>
</dbReference>
<proteinExistence type="predicted"/>
<evidence type="ECO:0000256" key="1">
    <source>
        <dbReference type="SAM" id="MobiDB-lite"/>
    </source>
</evidence>
<feature type="region of interest" description="Disordered" evidence="1">
    <location>
        <begin position="38"/>
        <end position="61"/>
    </location>
</feature>
<evidence type="ECO:0000313" key="2">
    <source>
        <dbReference type="EMBL" id="RVX15089.1"/>
    </source>
</evidence>
<gene>
    <name evidence="2" type="ORF">CK203_008027</name>
</gene>
<reference evidence="2 3" key="1">
    <citation type="journal article" date="2018" name="PLoS Genet.">
        <title>Population sequencing reveals clonal diversity and ancestral inbreeding in the grapevine cultivar Chardonnay.</title>
        <authorList>
            <person name="Roach M.J."/>
            <person name="Johnson D.L."/>
            <person name="Bohlmann J."/>
            <person name="van Vuuren H.J."/>
            <person name="Jones S.J."/>
            <person name="Pretorius I.S."/>
            <person name="Schmidt S.A."/>
            <person name="Borneman A.R."/>
        </authorList>
    </citation>
    <scope>NUCLEOTIDE SEQUENCE [LARGE SCALE GENOMIC DNA]</scope>
    <source>
        <strain evidence="3">cv. Chardonnay</strain>
        <tissue evidence="2">Leaf</tissue>
    </source>
</reference>
<sequence>MEEAKTMKTPMSSSIKLDKDEKCKSIDSTMYRGMIASSPKRETIASRTQGKRLTKSSQLAQTEAPRVLPSCSFQTHYACT</sequence>
<name>A0A438K1M9_VITVI</name>
<protein>
    <submittedName>
        <fullName evidence="2">Uncharacterized protein</fullName>
    </submittedName>
</protein>